<dbReference type="EMBL" id="CP002583">
    <property type="protein sequence ID" value="ADZ89615.1"/>
    <property type="molecule type" value="Genomic_DNA"/>
</dbReference>
<accession>F2JXW6</accession>
<dbReference type="Gene3D" id="2.60.120.10">
    <property type="entry name" value="Jelly Rolls"/>
    <property type="match status" value="1"/>
</dbReference>
<sequence>MKPLRYQHIDELPGLTLSEAKMPQVQFEAHFHLEFHIGLIEQGQLTQSIQGKKLPLTPRTVCIIPPGEVHDGVFNAKNLKVDGKENQYNLATFRVPNQLIQTAFEESELSNKGEQVEGFIRPALIERNNIAENFMQLKRALIPNNNASQLHKDVLWSNSISELLSQLHQAPSLNYDYQGLSNNEFNIIQEYCYANLHRKIGIDELSTLIQLTRFQFIRRFQKRVGIAPHTWLTNLRLESASHKLLSTKTTITDISADVGFYDQSHFNRVFKRAYRVSPSQYRKGT</sequence>
<dbReference type="HOGENOM" id="CLU_956095_0_0_6"/>
<dbReference type="PRINTS" id="PR00032">
    <property type="entry name" value="HTHARAC"/>
</dbReference>
<dbReference type="PATRIC" id="fig|717774.3.peg.321"/>
<dbReference type="GO" id="GO:0043565">
    <property type="term" value="F:sequence-specific DNA binding"/>
    <property type="evidence" value="ECO:0007669"/>
    <property type="project" value="InterPro"/>
</dbReference>
<dbReference type="PROSITE" id="PS00041">
    <property type="entry name" value="HTH_ARAC_FAMILY_1"/>
    <property type="match status" value="1"/>
</dbReference>
<proteinExistence type="predicted"/>
<keyword evidence="2" id="KW-0238">DNA-binding</keyword>
<gene>
    <name evidence="6" type="ordered locus">Marme_0312</name>
</gene>
<dbReference type="PROSITE" id="PS01124">
    <property type="entry name" value="HTH_ARAC_FAMILY_2"/>
    <property type="match status" value="1"/>
</dbReference>
<dbReference type="PANTHER" id="PTHR46796">
    <property type="entry name" value="HTH-TYPE TRANSCRIPTIONAL ACTIVATOR RHAS-RELATED"/>
    <property type="match status" value="1"/>
</dbReference>
<dbReference type="InterPro" id="IPR009057">
    <property type="entry name" value="Homeodomain-like_sf"/>
</dbReference>
<dbReference type="AlphaFoldDB" id="F2JXW6"/>
<dbReference type="InterPro" id="IPR003313">
    <property type="entry name" value="AraC-bd"/>
</dbReference>
<dbReference type="eggNOG" id="COG2207">
    <property type="taxonomic scope" value="Bacteria"/>
</dbReference>
<evidence type="ECO:0000313" key="6">
    <source>
        <dbReference type="EMBL" id="ADZ89615.1"/>
    </source>
</evidence>
<dbReference type="InterPro" id="IPR018060">
    <property type="entry name" value="HTH_AraC"/>
</dbReference>
<protein>
    <submittedName>
        <fullName evidence="6">Transcriptional regulator, AraC family</fullName>
    </submittedName>
</protein>
<evidence type="ECO:0000256" key="4">
    <source>
        <dbReference type="ARBA" id="ARBA00023163"/>
    </source>
</evidence>
<keyword evidence="4" id="KW-0804">Transcription</keyword>
<dbReference type="KEGG" id="mme:Marme_0312"/>
<keyword evidence="1" id="KW-0805">Transcription regulation</keyword>
<dbReference type="InterPro" id="IPR020449">
    <property type="entry name" value="Tscrpt_reg_AraC-type_HTH"/>
</dbReference>
<keyword evidence="3" id="KW-0010">Activator</keyword>
<dbReference type="SMART" id="SM00342">
    <property type="entry name" value="HTH_ARAC"/>
    <property type="match status" value="1"/>
</dbReference>
<evidence type="ECO:0000256" key="3">
    <source>
        <dbReference type="ARBA" id="ARBA00023159"/>
    </source>
</evidence>
<dbReference type="STRING" id="717774.Marme_0312"/>
<dbReference type="Gene3D" id="1.10.10.60">
    <property type="entry name" value="Homeodomain-like"/>
    <property type="match status" value="1"/>
</dbReference>
<organism evidence="6 7">
    <name type="scientific">Marinomonas mediterranea (strain ATCC 700492 / JCM 21426 / NBRC 103028 / MMB-1)</name>
    <dbReference type="NCBI Taxonomy" id="717774"/>
    <lineage>
        <taxon>Bacteria</taxon>
        <taxon>Pseudomonadati</taxon>
        <taxon>Pseudomonadota</taxon>
        <taxon>Gammaproteobacteria</taxon>
        <taxon>Oceanospirillales</taxon>
        <taxon>Oceanospirillaceae</taxon>
        <taxon>Marinomonas</taxon>
    </lineage>
</organism>
<keyword evidence="7" id="KW-1185">Reference proteome</keyword>
<reference evidence="6 7" key="1">
    <citation type="journal article" date="2012" name="Stand. Genomic Sci.">
        <title>Complete genome sequence of the melanogenic marine bacterium Marinomonas mediterranea type strain (MMB-1(T)).</title>
        <authorList>
            <person name="Lucas-Elio P."/>
            <person name="Goodwin L."/>
            <person name="Woyke T."/>
            <person name="Pitluck S."/>
            <person name="Nolan M."/>
            <person name="Kyrpides N.C."/>
            <person name="Detter J.C."/>
            <person name="Copeland A."/>
            <person name="Teshima H."/>
            <person name="Bruce D."/>
            <person name="Detter C."/>
            <person name="Tapia R."/>
            <person name="Han S."/>
            <person name="Land M.L."/>
            <person name="Ivanova N."/>
            <person name="Mikhailova N."/>
            <person name="Johnston A.W."/>
            <person name="Sanchez-Amat A."/>
        </authorList>
    </citation>
    <scope>NUCLEOTIDE SEQUENCE [LARGE SCALE GENOMIC DNA]</scope>
    <source>
        <strain evidence="7">ATCC 700492 / JCM 21426 / NBRC 103028 / MMB-1</strain>
    </source>
</reference>
<evidence type="ECO:0000259" key="5">
    <source>
        <dbReference type="PROSITE" id="PS01124"/>
    </source>
</evidence>
<evidence type="ECO:0000256" key="1">
    <source>
        <dbReference type="ARBA" id="ARBA00023015"/>
    </source>
</evidence>
<dbReference type="InterPro" id="IPR014710">
    <property type="entry name" value="RmlC-like_jellyroll"/>
</dbReference>
<name>F2JXW6_MARM1</name>
<dbReference type="Pfam" id="PF02311">
    <property type="entry name" value="AraC_binding"/>
    <property type="match status" value="1"/>
</dbReference>
<feature type="domain" description="HTH araC/xylS-type" evidence="5">
    <location>
        <begin position="186"/>
        <end position="284"/>
    </location>
</feature>
<dbReference type="InterPro" id="IPR018062">
    <property type="entry name" value="HTH_AraC-typ_CS"/>
</dbReference>
<dbReference type="OrthoDB" id="9809338at2"/>
<dbReference type="Proteomes" id="UP000001062">
    <property type="component" value="Chromosome"/>
</dbReference>
<dbReference type="InterPro" id="IPR037923">
    <property type="entry name" value="HTH-like"/>
</dbReference>
<dbReference type="GO" id="GO:0003700">
    <property type="term" value="F:DNA-binding transcription factor activity"/>
    <property type="evidence" value="ECO:0007669"/>
    <property type="project" value="InterPro"/>
</dbReference>
<dbReference type="InterPro" id="IPR050204">
    <property type="entry name" value="AraC_XylS_family_regulators"/>
</dbReference>
<evidence type="ECO:0000313" key="7">
    <source>
        <dbReference type="Proteomes" id="UP000001062"/>
    </source>
</evidence>
<evidence type="ECO:0000256" key="2">
    <source>
        <dbReference type="ARBA" id="ARBA00023125"/>
    </source>
</evidence>
<dbReference type="PANTHER" id="PTHR46796:SF11">
    <property type="entry name" value="TRANSCRIPTIONAL REGULATOR-RELATED"/>
    <property type="match status" value="1"/>
</dbReference>
<dbReference type="SUPFAM" id="SSF51215">
    <property type="entry name" value="Regulatory protein AraC"/>
    <property type="match status" value="1"/>
</dbReference>
<dbReference type="SUPFAM" id="SSF46689">
    <property type="entry name" value="Homeodomain-like"/>
    <property type="match status" value="2"/>
</dbReference>
<dbReference type="RefSeq" id="WP_013659521.1">
    <property type="nucleotide sequence ID" value="NC_015276.1"/>
</dbReference>
<dbReference type="Pfam" id="PF12833">
    <property type="entry name" value="HTH_18"/>
    <property type="match status" value="1"/>
</dbReference>